<dbReference type="GO" id="GO:0008237">
    <property type="term" value="F:metallopeptidase activity"/>
    <property type="evidence" value="ECO:0007669"/>
    <property type="project" value="UniProtKB-KW"/>
</dbReference>
<protein>
    <recommendedName>
        <fullName evidence="11">D-Ala-D-Ala dipeptidase</fullName>
    </recommendedName>
</protein>
<dbReference type="Gene3D" id="3.30.1380.10">
    <property type="match status" value="1"/>
</dbReference>
<keyword evidence="7" id="KW-0482">Metalloprotease</keyword>
<keyword evidence="3" id="KW-0479">Metal-binding</keyword>
<dbReference type="InterPro" id="IPR009045">
    <property type="entry name" value="Zn_M74/Hedgehog-like"/>
</dbReference>
<evidence type="ECO:0000313" key="10">
    <source>
        <dbReference type="Proteomes" id="UP000177629"/>
    </source>
</evidence>
<dbReference type="STRING" id="1802362.A2806_02155"/>
<dbReference type="PANTHER" id="PTHR43126:SF2">
    <property type="entry name" value="D-ALANYL-D-ALANINE DIPEPTIDASE"/>
    <property type="match status" value="1"/>
</dbReference>
<evidence type="ECO:0000256" key="8">
    <source>
        <dbReference type="ARBA" id="ARBA00023316"/>
    </source>
</evidence>
<dbReference type="GO" id="GO:0160237">
    <property type="term" value="F:D-Ala-D-Ala dipeptidase activity"/>
    <property type="evidence" value="ECO:0007669"/>
    <property type="project" value="UniProtKB-EC"/>
</dbReference>
<keyword evidence="2" id="KW-0645">Protease</keyword>
<dbReference type="Proteomes" id="UP000177629">
    <property type="component" value="Unassembled WGS sequence"/>
</dbReference>
<comment type="caution">
    <text evidence="9">The sequence shown here is derived from an EMBL/GenBank/DDBJ whole genome shotgun (WGS) entry which is preliminary data.</text>
</comment>
<evidence type="ECO:0000256" key="4">
    <source>
        <dbReference type="ARBA" id="ARBA00022801"/>
    </source>
</evidence>
<dbReference type="Pfam" id="PF01427">
    <property type="entry name" value="Peptidase_M15"/>
    <property type="match status" value="1"/>
</dbReference>
<dbReference type="EMBL" id="MHSS01000013">
    <property type="protein sequence ID" value="OHA47826.1"/>
    <property type="molecule type" value="Genomic_DNA"/>
</dbReference>
<reference evidence="9 10" key="1">
    <citation type="journal article" date="2016" name="Nat. Commun.">
        <title>Thousands of microbial genomes shed light on interconnected biogeochemical processes in an aquifer system.</title>
        <authorList>
            <person name="Anantharaman K."/>
            <person name="Brown C.T."/>
            <person name="Hug L.A."/>
            <person name="Sharon I."/>
            <person name="Castelle C.J."/>
            <person name="Probst A.J."/>
            <person name="Thomas B.C."/>
            <person name="Singh A."/>
            <person name="Wilkins M.J."/>
            <person name="Karaoz U."/>
            <person name="Brodie E.L."/>
            <person name="Williams K.H."/>
            <person name="Hubbard S.S."/>
            <person name="Banfield J.F."/>
        </authorList>
    </citation>
    <scope>NUCLEOTIDE SEQUENCE [LARGE SCALE GENOMIC DNA]</scope>
</reference>
<proteinExistence type="predicted"/>
<accession>A0A1G2PHJ8</accession>
<evidence type="ECO:0000256" key="5">
    <source>
        <dbReference type="ARBA" id="ARBA00022833"/>
    </source>
</evidence>
<dbReference type="PANTHER" id="PTHR43126">
    <property type="entry name" value="D-ALANYL-D-ALANINE DIPEPTIDASE"/>
    <property type="match status" value="1"/>
</dbReference>
<comment type="catalytic activity">
    <reaction evidence="1">
        <text>D-alanyl-D-alanine + H2O = 2 D-alanine</text>
        <dbReference type="Rhea" id="RHEA:20661"/>
        <dbReference type="ChEBI" id="CHEBI:15377"/>
        <dbReference type="ChEBI" id="CHEBI:57416"/>
        <dbReference type="ChEBI" id="CHEBI:57822"/>
        <dbReference type="EC" id="3.4.13.22"/>
    </reaction>
</comment>
<evidence type="ECO:0000256" key="2">
    <source>
        <dbReference type="ARBA" id="ARBA00022670"/>
    </source>
</evidence>
<dbReference type="InterPro" id="IPR000755">
    <property type="entry name" value="A_A_dipeptidase"/>
</dbReference>
<gene>
    <name evidence="9" type="ORF">A2806_02155</name>
</gene>
<keyword evidence="4" id="KW-0378">Hydrolase</keyword>
<name>A0A1G2PHJ8_9BACT</name>
<sequence length="236" mass="27323">MRIPEDLIGKEQELEQIELFDTTEPFVDIAQACPSVMVRLYQSKNILREDNRAVVRLGIGILLNATAKNLPSDITLVVRDAWRAPRTQAGIHENQAEQIERLGLAQNREEARKQADRFAVPADDTYPPPHTTGGAIDVTLAYAKTGRLLPMRKAFKRCVPTEWQDQKYRDYQNLPAYILRNRRILRKTMEAVGFASIPNEWWHFSYGEFWWAARTNKKRTLYLSVHKPYVMAINLQ</sequence>
<evidence type="ECO:0000313" key="9">
    <source>
        <dbReference type="EMBL" id="OHA47826.1"/>
    </source>
</evidence>
<dbReference type="GO" id="GO:0071555">
    <property type="term" value="P:cell wall organization"/>
    <property type="evidence" value="ECO:0007669"/>
    <property type="project" value="UniProtKB-KW"/>
</dbReference>
<evidence type="ECO:0000256" key="6">
    <source>
        <dbReference type="ARBA" id="ARBA00022997"/>
    </source>
</evidence>
<dbReference type="GO" id="GO:0006508">
    <property type="term" value="P:proteolysis"/>
    <property type="evidence" value="ECO:0007669"/>
    <property type="project" value="UniProtKB-KW"/>
</dbReference>
<dbReference type="GO" id="GO:0046872">
    <property type="term" value="F:metal ion binding"/>
    <property type="evidence" value="ECO:0007669"/>
    <property type="project" value="UniProtKB-KW"/>
</dbReference>
<dbReference type="SUPFAM" id="SSF55166">
    <property type="entry name" value="Hedgehog/DD-peptidase"/>
    <property type="match status" value="1"/>
</dbReference>
<keyword evidence="6" id="KW-0224">Dipeptidase</keyword>
<dbReference type="AlphaFoldDB" id="A0A1G2PHJ8"/>
<evidence type="ECO:0000256" key="1">
    <source>
        <dbReference type="ARBA" id="ARBA00001362"/>
    </source>
</evidence>
<evidence type="ECO:0000256" key="3">
    <source>
        <dbReference type="ARBA" id="ARBA00022723"/>
    </source>
</evidence>
<evidence type="ECO:0008006" key="11">
    <source>
        <dbReference type="Google" id="ProtNLM"/>
    </source>
</evidence>
<organism evidence="9 10">
    <name type="scientific">Candidatus Terrybacteria bacterium RIFCSPHIGHO2_01_FULL_48_17</name>
    <dbReference type="NCBI Taxonomy" id="1802362"/>
    <lineage>
        <taxon>Bacteria</taxon>
        <taxon>Candidatus Terryibacteriota</taxon>
    </lineage>
</organism>
<keyword evidence="5" id="KW-0862">Zinc</keyword>
<keyword evidence="8" id="KW-0961">Cell wall biogenesis/degradation</keyword>
<evidence type="ECO:0000256" key="7">
    <source>
        <dbReference type="ARBA" id="ARBA00023049"/>
    </source>
</evidence>